<dbReference type="Gene3D" id="3.40.50.1820">
    <property type="entry name" value="alpha/beta hydrolase"/>
    <property type="match status" value="1"/>
</dbReference>
<dbReference type="KEGG" id="kphy:AOZ06_06115"/>
<evidence type="ECO:0000259" key="1">
    <source>
        <dbReference type="Pfam" id="PF12697"/>
    </source>
</evidence>
<evidence type="ECO:0000313" key="2">
    <source>
        <dbReference type="EMBL" id="ALG06557.1"/>
    </source>
</evidence>
<feature type="domain" description="AB hydrolase-1" evidence="1">
    <location>
        <begin position="14"/>
        <end position="250"/>
    </location>
</feature>
<dbReference type="Pfam" id="PF12697">
    <property type="entry name" value="Abhydrolase_6"/>
    <property type="match status" value="1"/>
</dbReference>
<accession>A0A0N9HWV9</accession>
<dbReference type="RefSeq" id="WP_054288530.1">
    <property type="nucleotide sequence ID" value="NZ_CP012752.1"/>
</dbReference>
<dbReference type="PRINTS" id="PR00111">
    <property type="entry name" value="ABHYDROLASE"/>
</dbReference>
<dbReference type="SUPFAM" id="SSF53474">
    <property type="entry name" value="alpha/beta-Hydrolases"/>
    <property type="match status" value="1"/>
</dbReference>
<gene>
    <name evidence="2" type="ORF">AOZ06_06115</name>
</gene>
<dbReference type="PANTHER" id="PTHR46438">
    <property type="entry name" value="ALPHA/BETA-HYDROLASES SUPERFAMILY PROTEIN"/>
    <property type="match status" value="1"/>
</dbReference>
<sequence>MNISLERRGSGSPLVLLHGIGHRWQAWEPVLDRLAEAHDVIAVDLPGFGNSPSLPHPYSVEAALEATVDSLKSMGITRPHMAGNSLGGMLALELASAGHASSVTALSPAGFWRTARGRAWALRVLSMIRTTGRLSPRAQRTVMSITPFRLASGSLLFGHPSRVPLEAMLGDLAAMAAAPGFDAVAQAGRDYFYASPAPQVPVTIAWGTRDRILWPVQAKRAAELLPAALQVTLPECGHVPMHDEPELVARTILETCARAEAAAPSGQEAKPA</sequence>
<dbReference type="AlphaFoldDB" id="A0A0N9HWV9"/>
<protein>
    <recommendedName>
        <fullName evidence="1">AB hydrolase-1 domain-containing protein</fullName>
    </recommendedName>
</protein>
<name>A0A0N9HWV9_9PSEU</name>
<dbReference type="GO" id="GO:0003824">
    <property type="term" value="F:catalytic activity"/>
    <property type="evidence" value="ECO:0007669"/>
    <property type="project" value="UniProtKB-ARBA"/>
</dbReference>
<reference evidence="2 3" key="1">
    <citation type="submission" date="2015-07" db="EMBL/GenBank/DDBJ databases">
        <title>Genome sequencing of Kibdelosporangium phytohabitans.</title>
        <authorList>
            <person name="Qin S."/>
            <person name="Xing K."/>
        </authorList>
    </citation>
    <scope>NUCLEOTIDE SEQUENCE [LARGE SCALE GENOMIC DNA]</scope>
    <source>
        <strain evidence="2 3">KLBMP1111</strain>
    </source>
</reference>
<dbReference type="STRING" id="860235.AOZ06_06115"/>
<evidence type="ECO:0000313" key="3">
    <source>
        <dbReference type="Proteomes" id="UP000063699"/>
    </source>
</evidence>
<proteinExistence type="predicted"/>
<dbReference type="Proteomes" id="UP000063699">
    <property type="component" value="Chromosome"/>
</dbReference>
<dbReference type="EMBL" id="CP012752">
    <property type="protein sequence ID" value="ALG06557.1"/>
    <property type="molecule type" value="Genomic_DNA"/>
</dbReference>
<dbReference type="InterPro" id="IPR029058">
    <property type="entry name" value="AB_hydrolase_fold"/>
</dbReference>
<dbReference type="OrthoDB" id="27092at2"/>
<organism evidence="2 3">
    <name type="scientific">Kibdelosporangium phytohabitans</name>
    <dbReference type="NCBI Taxonomy" id="860235"/>
    <lineage>
        <taxon>Bacteria</taxon>
        <taxon>Bacillati</taxon>
        <taxon>Actinomycetota</taxon>
        <taxon>Actinomycetes</taxon>
        <taxon>Pseudonocardiales</taxon>
        <taxon>Pseudonocardiaceae</taxon>
        <taxon>Kibdelosporangium</taxon>
    </lineage>
</organism>
<dbReference type="InterPro" id="IPR000073">
    <property type="entry name" value="AB_hydrolase_1"/>
</dbReference>
<dbReference type="PANTHER" id="PTHR46438:SF11">
    <property type="entry name" value="LIPASE-RELATED"/>
    <property type="match status" value="1"/>
</dbReference>
<keyword evidence="3" id="KW-1185">Reference proteome</keyword>